<dbReference type="Pfam" id="PF08241">
    <property type="entry name" value="Methyltransf_11"/>
    <property type="match status" value="1"/>
</dbReference>
<dbReference type="RefSeq" id="WP_111472333.1">
    <property type="nucleotide sequence ID" value="NZ_QLIX01000030.1"/>
</dbReference>
<dbReference type="InterPro" id="IPR029063">
    <property type="entry name" value="SAM-dependent_MTases_sf"/>
</dbReference>
<organism evidence="2 3">
    <name type="scientific">Roseicella frigidaeris</name>
    <dbReference type="NCBI Taxonomy" id="2230885"/>
    <lineage>
        <taxon>Bacteria</taxon>
        <taxon>Pseudomonadati</taxon>
        <taxon>Pseudomonadota</taxon>
        <taxon>Alphaproteobacteria</taxon>
        <taxon>Acetobacterales</taxon>
        <taxon>Roseomonadaceae</taxon>
        <taxon>Roseicella</taxon>
    </lineage>
</organism>
<dbReference type="EMBL" id="QLIX01000030">
    <property type="protein sequence ID" value="RAI55921.1"/>
    <property type="molecule type" value="Genomic_DNA"/>
</dbReference>
<reference evidence="3" key="1">
    <citation type="submission" date="2018-06" db="EMBL/GenBank/DDBJ databases">
        <authorList>
            <person name="Khan S.A."/>
        </authorList>
    </citation>
    <scope>NUCLEOTIDE SEQUENCE [LARGE SCALE GENOMIC DNA]</scope>
    <source>
        <strain evidence="3">DB-1506</strain>
    </source>
</reference>
<name>A0A327LYD4_9PROT</name>
<protein>
    <recommendedName>
        <fullName evidence="1">Methyltransferase type 11 domain-containing protein</fullName>
    </recommendedName>
</protein>
<evidence type="ECO:0000313" key="2">
    <source>
        <dbReference type="EMBL" id="RAI55921.1"/>
    </source>
</evidence>
<gene>
    <name evidence="2" type="ORF">DOO78_23525</name>
</gene>
<dbReference type="Gene3D" id="3.40.50.150">
    <property type="entry name" value="Vaccinia Virus protein VP39"/>
    <property type="match status" value="1"/>
</dbReference>
<dbReference type="Proteomes" id="UP000249065">
    <property type="component" value="Unassembled WGS sequence"/>
</dbReference>
<dbReference type="GO" id="GO:0008757">
    <property type="term" value="F:S-adenosylmethionine-dependent methyltransferase activity"/>
    <property type="evidence" value="ECO:0007669"/>
    <property type="project" value="InterPro"/>
</dbReference>
<evidence type="ECO:0000313" key="3">
    <source>
        <dbReference type="Proteomes" id="UP000249065"/>
    </source>
</evidence>
<keyword evidence="3" id="KW-1185">Reference proteome</keyword>
<dbReference type="OrthoDB" id="9787738at2"/>
<comment type="caution">
    <text evidence="2">The sequence shown here is derived from an EMBL/GenBank/DDBJ whole genome shotgun (WGS) entry which is preliminary data.</text>
</comment>
<sequence>MSEVAMPPTSLDALLDQVSDGVWEEGLRVLQGTKLAPTEAEHVSILLRLMAPPLGSVILDAGCGFGEVARLMRAERPDLAFVLLNRNGTQLRRAPRGSGFTSIQADMGAVPLADGSVGGAMFLYALCHVDPLAALSEAARVVRPGGFCFIFDFVRTGGDNALMERHLHARAHSAGDFMAACEAAGWHDVRAAPAPGDDGTFRALFADQALFDAIFAEVRPVLWRLTK</sequence>
<feature type="domain" description="Methyltransferase type 11" evidence="1">
    <location>
        <begin position="59"/>
        <end position="150"/>
    </location>
</feature>
<dbReference type="SUPFAM" id="SSF53335">
    <property type="entry name" value="S-adenosyl-L-methionine-dependent methyltransferases"/>
    <property type="match status" value="1"/>
</dbReference>
<dbReference type="CDD" id="cd02440">
    <property type="entry name" value="AdoMet_MTases"/>
    <property type="match status" value="1"/>
</dbReference>
<evidence type="ECO:0000259" key="1">
    <source>
        <dbReference type="Pfam" id="PF08241"/>
    </source>
</evidence>
<dbReference type="InterPro" id="IPR013216">
    <property type="entry name" value="Methyltransf_11"/>
</dbReference>
<dbReference type="AlphaFoldDB" id="A0A327LYD4"/>
<proteinExistence type="predicted"/>
<accession>A0A327LYD4</accession>